<dbReference type="PANTHER" id="PTHR13723:SF200">
    <property type="entry name" value="ADAM METALLOPEPTIDASE WITH THROMBOSPONDIN TYPE 1 MOTIF B, ISOFORM B"/>
    <property type="match status" value="1"/>
</dbReference>
<keyword evidence="3" id="KW-0964">Secreted</keyword>
<dbReference type="EMBL" id="DS469507">
    <property type="protein sequence ID" value="EDO49970.1"/>
    <property type="molecule type" value="Genomic_DNA"/>
</dbReference>
<evidence type="ECO:0000256" key="8">
    <source>
        <dbReference type="ARBA" id="ARBA00023157"/>
    </source>
</evidence>
<keyword evidence="10" id="KW-1185">Reference proteome</keyword>
<dbReference type="FunFam" id="2.20.100.10:FF:000007">
    <property type="entry name" value="Thrombospondin 1"/>
    <property type="match status" value="1"/>
</dbReference>
<proteinExistence type="predicted"/>
<evidence type="ECO:0000256" key="3">
    <source>
        <dbReference type="ARBA" id="ARBA00022525"/>
    </source>
</evidence>
<dbReference type="GO" id="GO:0016020">
    <property type="term" value="C:membrane"/>
    <property type="evidence" value="ECO:0007669"/>
    <property type="project" value="UniProtKB-SubCell"/>
</dbReference>
<dbReference type="InterPro" id="IPR050439">
    <property type="entry name" value="ADAMTS_ADAMTS-like"/>
</dbReference>
<dbReference type="Pfam" id="PF00090">
    <property type="entry name" value="TSP_1"/>
    <property type="match status" value="1"/>
</dbReference>
<dbReference type="InterPro" id="IPR036383">
    <property type="entry name" value="TSP1_rpt_sf"/>
</dbReference>
<dbReference type="InterPro" id="IPR000884">
    <property type="entry name" value="TSP1_rpt"/>
</dbReference>
<dbReference type="PRINTS" id="PR01705">
    <property type="entry name" value="TSP1REPEAT"/>
</dbReference>
<evidence type="ECO:0000256" key="7">
    <source>
        <dbReference type="ARBA" id="ARBA00023136"/>
    </source>
</evidence>
<dbReference type="OMA" id="MERQECN"/>
<dbReference type="eggNOG" id="KOG4475">
    <property type="taxonomic scope" value="Eukaryota"/>
</dbReference>
<evidence type="ECO:0000256" key="2">
    <source>
        <dbReference type="ARBA" id="ARBA00004613"/>
    </source>
</evidence>
<dbReference type="PANTHER" id="PTHR13723">
    <property type="entry name" value="ADAMTS A DISINTEGRIN AND METALLOPROTEASE WITH THROMBOSPONDIN MOTIFS PROTEASE"/>
    <property type="match status" value="1"/>
</dbReference>
<protein>
    <submittedName>
        <fullName evidence="9">Uncharacterized protein</fullName>
    </submittedName>
</protein>
<dbReference type="InParanoid" id="A7RET2"/>
<dbReference type="HOGENOM" id="CLU_047129_3_0_1"/>
<reference evidence="9 10" key="1">
    <citation type="journal article" date="2007" name="Science">
        <title>Sea anemone genome reveals ancestral eumetazoan gene repertoire and genomic organization.</title>
        <authorList>
            <person name="Putnam N.H."/>
            <person name="Srivastava M."/>
            <person name="Hellsten U."/>
            <person name="Dirks B."/>
            <person name="Chapman J."/>
            <person name="Salamov A."/>
            <person name="Terry A."/>
            <person name="Shapiro H."/>
            <person name="Lindquist E."/>
            <person name="Kapitonov V.V."/>
            <person name="Jurka J."/>
            <person name="Genikhovich G."/>
            <person name="Grigoriev I.V."/>
            <person name="Lucas S.M."/>
            <person name="Steele R.E."/>
            <person name="Finnerty J.R."/>
            <person name="Technau U."/>
            <person name="Martindale M.Q."/>
            <person name="Rokhsar D.S."/>
        </authorList>
    </citation>
    <scope>NUCLEOTIDE SEQUENCE [LARGE SCALE GENOMIC DNA]</scope>
    <source>
        <strain evidence="10">CH2 X CH6</strain>
    </source>
</reference>
<dbReference type="PROSITE" id="PS50092">
    <property type="entry name" value="TSP1"/>
    <property type="match status" value="1"/>
</dbReference>
<keyword evidence="7" id="KW-0472">Membrane</keyword>
<feature type="non-terminal residue" evidence="9">
    <location>
        <position position="1"/>
    </location>
</feature>
<keyword evidence="4" id="KW-0812">Transmembrane</keyword>
<dbReference type="AlphaFoldDB" id="A7RET2"/>
<evidence type="ECO:0000256" key="6">
    <source>
        <dbReference type="ARBA" id="ARBA00022989"/>
    </source>
</evidence>
<keyword evidence="6" id="KW-1133">Transmembrane helix</keyword>
<keyword evidence="5" id="KW-0677">Repeat</keyword>
<comment type="subcellular location">
    <subcellularLocation>
        <location evidence="1">Membrane</location>
        <topology evidence="1">Single-pass membrane protein</topology>
    </subcellularLocation>
    <subcellularLocation>
        <location evidence="2">Secreted</location>
    </subcellularLocation>
</comment>
<dbReference type="Proteomes" id="UP000001593">
    <property type="component" value="Unassembled WGS sequence"/>
</dbReference>
<evidence type="ECO:0000313" key="9">
    <source>
        <dbReference type="EMBL" id="EDO49970.1"/>
    </source>
</evidence>
<evidence type="ECO:0000256" key="5">
    <source>
        <dbReference type="ARBA" id="ARBA00022737"/>
    </source>
</evidence>
<sequence>DGKWSQWTTWSDCSRQCGGGLQVRERKCNNPAPANGGKFCEGETMERQECNKQSCGGKDKLYLHDMR</sequence>
<gene>
    <name evidence="9" type="ORF">NEMVEDRAFT_v1g79287</name>
</gene>
<dbReference type="Gene3D" id="2.20.100.10">
    <property type="entry name" value="Thrombospondin type-1 (TSP1) repeat"/>
    <property type="match status" value="1"/>
</dbReference>
<organism evidence="9 10">
    <name type="scientific">Nematostella vectensis</name>
    <name type="common">Starlet sea anemone</name>
    <dbReference type="NCBI Taxonomy" id="45351"/>
    <lineage>
        <taxon>Eukaryota</taxon>
        <taxon>Metazoa</taxon>
        <taxon>Cnidaria</taxon>
        <taxon>Anthozoa</taxon>
        <taxon>Hexacorallia</taxon>
        <taxon>Actiniaria</taxon>
        <taxon>Edwardsiidae</taxon>
        <taxon>Nematostella</taxon>
    </lineage>
</organism>
<accession>A7RET2</accession>
<dbReference type="STRING" id="45351.A7RET2"/>
<evidence type="ECO:0000256" key="4">
    <source>
        <dbReference type="ARBA" id="ARBA00022692"/>
    </source>
</evidence>
<evidence type="ECO:0000313" key="10">
    <source>
        <dbReference type="Proteomes" id="UP000001593"/>
    </source>
</evidence>
<dbReference type="PhylomeDB" id="A7RET2"/>
<dbReference type="GO" id="GO:0005576">
    <property type="term" value="C:extracellular region"/>
    <property type="evidence" value="ECO:0007669"/>
    <property type="project" value="UniProtKB-SubCell"/>
</dbReference>
<evidence type="ECO:0000256" key="1">
    <source>
        <dbReference type="ARBA" id="ARBA00004167"/>
    </source>
</evidence>
<name>A7RET2_NEMVE</name>
<keyword evidence="8" id="KW-1015">Disulfide bond</keyword>
<dbReference type="SMART" id="SM00209">
    <property type="entry name" value="TSP1"/>
    <property type="match status" value="1"/>
</dbReference>
<dbReference type="SUPFAM" id="SSF82895">
    <property type="entry name" value="TSP-1 type 1 repeat"/>
    <property type="match status" value="1"/>
</dbReference>